<feature type="compositionally biased region" description="Acidic residues" evidence="6">
    <location>
        <begin position="503"/>
        <end position="516"/>
    </location>
</feature>
<feature type="compositionally biased region" description="Low complexity" evidence="6">
    <location>
        <begin position="207"/>
        <end position="220"/>
    </location>
</feature>
<keyword evidence="3" id="KW-0597">Phosphoprotein</keyword>
<protein>
    <recommendedName>
        <fullName evidence="9">Troponin T type 2a (cardiac)</fullName>
    </recommendedName>
</protein>
<feature type="region of interest" description="Disordered" evidence="6">
    <location>
        <begin position="14"/>
        <end position="74"/>
    </location>
</feature>
<feature type="compositionally biased region" description="Low complexity" evidence="6">
    <location>
        <begin position="318"/>
        <end position="332"/>
    </location>
</feature>
<dbReference type="PANTHER" id="PTHR11521:SF5">
    <property type="entry name" value="TROPONIN T, CARDIAC MUSCLE"/>
    <property type="match status" value="1"/>
</dbReference>
<feature type="compositionally biased region" description="Basic and acidic residues" evidence="6">
    <location>
        <begin position="585"/>
        <end position="628"/>
    </location>
</feature>
<keyword evidence="8" id="KW-1185">Reference proteome</keyword>
<evidence type="ECO:0000256" key="5">
    <source>
        <dbReference type="ARBA" id="ARBA00023179"/>
    </source>
</evidence>
<feature type="compositionally biased region" description="Basic and acidic residues" evidence="6">
    <location>
        <begin position="491"/>
        <end position="502"/>
    </location>
</feature>
<evidence type="ECO:0000256" key="3">
    <source>
        <dbReference type="ARBA" id="ARBA00022553"/>
    </source>
</evidence>
<dbReference type="GO" id="GO:0005861">
    <property type="term" value="C:troponin complex"/>
    <property type="evidence" value="ECO:0007669"/>
    <property type="project" value="InterPro"/>
</dbReference>
<name>A0A5J5DA14_9PERO</name>
<organism evidence="7 8">
    <name type="scientific">Etheostoma spectabile</name>
    <name type="common">orangethroat darter</name>
    <dbReference type="NCBI Taxonomy" id="54343"/>
    <lineage>
        <taxon>Eukaryota</taxon>
        <taxon>Metazoa</taxon>
        <taxon>Chordata</taxon>
        <taxon>Craniata</taxon>
        <taxon>Vertebrata</taxon>
        <taxon>Euteleostomi</taxon>
        <taxon>Actinopterygii</taxon>
        <taxon>Neopterygii</taxon>
        <taxon>Teleostei</taxon>
        <taxon>Neoteleostei</taxon>
        <taxon>Acanthomorphata</taxon>
        <taxon>Eupercaria</taxon>
        <taxon>Perciformes</taxon>
        <taxon>Percoidei</taxon>
        <taxon>Percidae</taxon>
        <taxon>Etheostomatinae</taxon>
        <taxon>Etheostoma</taxon>
    </lineage>
</organism>
<accession>A0A5J5DA14</accession>
<feature type="compositionally biased region" description="Basic residues" evidence="6">
    <location>
        <begin position="449"/>
        <end position="459"/>
    </location>
</feature>
<dbReference type="EMBL" id="VOFY01000007">
    <property type="protein sequence ID" value="KAA8591017.1"/>
    <property type="molecule type" value="Genomic_DNA"/>
</dbReference>
<proteinExistence type="inferred from homology"/>
<dbReference type="PANTHER" id="PTHR11521">
    <property type="entry name" value="TROPONIN T"/>
    <property type="match status" value="1"/>
</dbReference>
<keyword evidence="5" id="KW-0514">Muscle protein</keyword>
<evidence type="ECO:0008006" key="9">
    <source>
        <dbReference type="Google" id="ProtNLM"/>
    </source>
</evidence>
<dbReference type="GO" id="GO:0005523">
    <property type="term" value="F:tropomyosin binding"/>
    <property type="evidence" value="ECO:0007669"/>
    <property type="project" value="TreeGrafter"/>
</dbReference>
<reference evidence="7 8" key="1">
    <citation type="submission" date="2019-08" db="EMBL/GenBank/DDBJ databases">
        <title>A chromosome-level genome assembly, high-density linkage maps, and genome scans reveal the genomic architecture of hybrid incompatibilities underlying speciation via character displacement in darters (Percidae: Etheostominae).</title>
        <authorList>
            <person name="Moran R.L."/>
            <person name="Catchen J.M."/>
            <person name="Fuller R.C."/>
        </authorList>
    </citation>
    <scope>NUCLEOTIDE SEQUENCE [LARGE SCALE GENOMIC DNA]</scope>
    <source>
        <strain evidence="7">EspeVRDwgs_2016</strain>
        <tissue evidence="7">Muscle</tissue>
    </source>
</reference>
<evidence type="ECO:0000256" key="6">
    <source>
        <dbReference type="SAM" id="MobiDB-lite"/>
    </source>
</evidence>
<feature type="compositionally biased region" description="Polar residues" evidence="6">
    <location>
        <begin position="380"/>
        <end position="399"/>
    </location>
</feature>
<dbReference type="GO" id="GO:0030172">
    <property type="term" value="F:troponin C binding"/>
    <property type="evidence" value="ECO:0007669"/>
    <property type="project" value="TreeGrafter"/>
</dbReference>
<feature type="region of interest" description="Disordered" evidence="6">
    <location>
        <begin position="105"/>
        <end position="347"/>
    </location>
</feature>
<feature type="compositionally biased region" description="Polar residues" evidence="6">
    <location>
        <begin position="191"/>
        <end position="206"/>
    </location>
</feature>
<dbReference type="SUPFAM" id="SSF90250">
    <property type="entry name" value="Troponin coil-coiled subunits"/>
    <property type="match status" value="1"/>
</dbReference>
<feature type="region of interest" description="Disordered" evidence="6">
    <location>
        <begin position="435"/>
        <end position="539"/>
    </location>
</feature>
<comment type="function">
    <text evidence="1">Troponin T is the tropomyosin-binding subunit of troponin, the thin filament regulatory complex which confers calcium-sensitivity to striated muscle actomyosin ATPase activity.</text>
</comment>
<feature type="compositionally biased region" description="Acidic residues" evidence="6">
    <location>
        <begin position="465"/>
        <end position="490"/>
    </location>
</feature>
<feature type="compositionally biased region" description="Polar residues" evidence="6">
    <location>
        <begin position="36"/>
        <end position="74"/>
    </location>
</feature>
<evidence type="ECO:0000256" key="2">
    <source>
        <dbReference type="ARBA" id="ARBA00008330"/>
    </source>
</evidence>
<dbReference type="InterPro" id="IPR001978">
    <property type="entry name" value="Troponin"/>
</dbReference>
<keyword evidence="4" id="KW-0007">Acetylation</keyword>
<feature type="compositionally biased region" description="Polar residues" evidence="6">
    <location>
        <begin position="239"/>
        <end position="262"/>
    </location>
</feature>
<evidence type="ECO:0000256" key="1">
    <source>
        <dbReference type="ARBA" id="ARBA00003363"/>
    </source>
</evidence>
<dbReference type="Gene3D" id="1.20.5.350">
    <property type="match status" value="1"/>
</dbReference>
<gene>
    <name evidence="7" type="ORF">FQN60_001960</name>
</gene>
<evidence type="ECO:0000313" key="8">
    <source>
        <dbReference type="Proteomes" id="UP000327493"/>
    </source>
</evidence>
<comment type="similarity">
    <text evidence="2">Belongs to the troponin T family.</text>
</comment>
<feature type="compositionally biased region" description="Basic and acidic residues" evidence="6">
    <location>
        <begin position="645"/>
        <end position="670"/>
    </location>
</feature>
<dbReference type="GO" id="GO:0045214">
    <property type="term" value="P:sarcomere organization"/>
    <property type="evidence" value="ECO:0007669"/>
    <property type="project" value="TreeGrafter"/>
</dbReference>
<evidence type="ECO:0000313" key="7">
    <source>
        <dbReference type="EMBL" id="KAA8591017.1"/>
    </source>
</evidence>
<dbReference type="Proteomes" id="UP000327493">
    <property type="component" value="Chromosome 7"/>
</dbReference>
<dbReference type="InterPro" id="IPR027707">
    <property type="entry name" value="TNNT"/>
</dbReference>
<sequence length="736" mass="84880">MSISRKNWSALSSLARQWTMEDEEEVERERRRRVKSSSSTAEPDANFSQTTGSTPTSDSAFGTDSTSETFQGLSSVEQMQLDFVEMLRVRDEKRRMRHVEMLRQQKEVGEDEAEACSGGARVELLGDMDDEQGSVFPSVNAPCKPQPPPKTASYSHTSNTNITNRQHENGQSSSNGRDPKPSSNPPRKFVSSVSISLDKSPSASGCTSPMSPHSPTTPYSPREHWPSPCQSPSPRGAQSPAQNGHTQETSVNGSSSNDNFEQTAKPAFIRQSSRTISFRMMRKKEEESAPLQRSASVRLASKKFESNTDQNEDEDKASSLQRNSRQRISSRSIQEKMERLAQAAQKSEIIRSPDVTQRTLFLLDEVSRKRGLFEKEKQGASPTSPGVSRQEFRSFQSGMSDRINRWVNKTNNTGSSLPTDLRHVDIIGKRSLFETREENSVPKPSPGKLCKRNRYAIKRKTGEQGVEEEEEEEEQEQVEEQEEAEEDAVQEDDKPAAEKEDKEEIDGEEEEGEEEEAKPKFKPFIMPNLIPPKIPDGEKVDFDDIHRKRMEKDLMELQTLIEVHFESRKKEEEELINLTERIEKRRSERAEQHRICSEREKERQKRLEDERARKEDEEAKRRAEDEAKKKKTLTSLHFGGYMQKLTEKRSGKRQTEREKKKKILSERRKSLDIENMSQDRIKQKAQELWEWMHKLEAEKFELQYQITRQKYEINVLRNRVSDHQKISKRTKRGLRK</sequence>
<dbReference type="GO" id="GO:0006937">
    <property type="term" value="P:regulation of muscle contraction"/>
    <property type="evidence" value="ECO:0007669"/>
    <property type="project" value="InterPro"/>
</dbReference>
<feature type="compositionally biased region" description="Polar residues" evidence="6">
    <location>
        <begin position="407"/>
        <end position="418"/>
    </location>
</feature>
<dbReference type="GO" id="GO:0031013">
    <property type="term" value="F:troponin I binding"/>
    <property type="evidence" value="ECO:0007669"/>
    <property type="project" value="TreeGrafter"/>
</dbReference>
<evidence type="ECO:0000256" key="4">
    <source>
        <dbReference type="ARBA" id="ARBA00022990"/>
    </source>
</evidence>
<dbReference type="AlphaFoldDB" id="A0A5J5DA14"/>
<dbReference type="InterPro" id="IPR038077">
    <property type="entry name" value="Troponin_sf"/>
</dbReference>
<feature type="region of interest" description="Disordered" evidence="6">
    <location>
        <begin position="372"/>
        <end position="419"/>
    </location>
</feature>
<dbReference type="Pfam" id="PF00992">
    <property type="entry name" value="Troponin"/>
    <property type="match status" value="1"/>
</dbReference>
<feature type="region of interest" description="Disordered" evidence="6">
    <location>
        <begin position="585"/>
        <end position="670"/>
    </location>
</feature>
<comment type="caution">
    <text evidence="7">The sequence shown here is derived from an EMBL/GenBank/DDBJ whole genome shotgun (WGS) entry which is preliminary data.</text>
</comment>
<feature type="compositionally biased region" description="Polar residues" evidence="6">
    <location>
        <begin position="152"/>
        <end position="176"/>
    </location>
</feature>
<dbReference type="FunFam" id="1.20.5.350:FF:000001">
    <property type="entry name" value="Troponin T, fast skeletal muscle"/>
    <property type="match status" value="1"/>
</dbReference>
<dbReference type="GO" id="GO:0060048">
    <property type="term" value="P:cardiac muscle contraction"/>
    <property type="evidence" value="ECO:0007669"/>
    <property type="project" value="TreeGrafter"/>
</dbReference>